<dbReference type="PANTHER" id="PTHR43178:SF5">
    <property type="entry name" value="LIPOAMIDE ACYLTRANSFERASE COMPONENT OF BRANCHED-CHAIN ALPHA-KETO ACID DEHYDROGENASE COMPLEX, MITOCHONDRIAL"/>
    <property type="match status" value="1"/>
</dbReference>
<name>A0A1L8E0E2_9DIPT</name>
<evidence type="ECO:0000256" key="2">
    <source>
        <dbReference type="ARBA" id="ARBA00004305"/>
    </source>
</evidence>
<evidence type="ECO:0000256" key="11">
    <source>
        <dbReference type="SAM" id="MobiDB-lite"/>
    </source>
</evidence>
<dbReference type="FunFam" id="3.30.559.10:FF:000027">
    <property type="entry name" value="Dihydrolipoamide acetyltransferase component of pyruvate dehydrogenase complex"/>
    <property type="match status" value="1"/>
</dbReference>
<comment type="subcellular location">
    <subcellularLocation>
        <location evidence="2">Mitochondrion matrix</location>
    </subcellularLocation>
</comment>
<dbReference type="PROSITE" id="PS00189">
    <property type="entry name" value="LIPOYL"/>
    <property type="match status" value="1"/>
</dbReference>
<evidence type="ECO:0000259" key="12">
    <source>
        <dbReference type="PROSITE" id="PS50968"/>
    </source>
</evidence>
<feature type="domain" description="Peripheral subunit-binding (PSBD)" evidence="13">
    <location>
        <begin position="157"/>
        <end position="194"/>
    </location>
</feature>
<keyword evidence="6" id="KW-0809">Transit peptide</keyword>
<dbReference type="SUPFAM" id="SSF47005">
    <property type="entry name" value="Peripheral subunit-binding domain of 2-oxo acid dehydrogenase complex"/>
    <property type="match status" value="1"/>
</dbReference>
<dbReference type="GO" id="GO:0043754">
    <property type="term" value="F:dihydrolipoamide branched chain acyltransferase activity"/>
    <property type="evidence" value="ECO:0007669"/>
    <property type="project" value="UniProtKB-EC"/>
</dbReference>
<dbReference type="PROSITE" id="PS51826">
    <property type="entry name" value="PSBD"/>
    <property type="match status" value="1"/>
</dbReference>
<evidence type="ECO:0000256" key="10">
    <source>
        <dbReference type="RuleBase" id="RU003423"/>
    </source>
</evidence>
<dbReference type="GO" id="GO:0031405">
    <property type="term" value="F:lipoic acid binding"/>
    <property type="evidence" value="ECO:0007669"/>
    <property type="project" value="TreeGrafter"/>
</dbReference>
<proteinExistence type="inferred from homology"/>
<dbReference type="Pfam" id="PF00198">
    <property type="entry name" value="2-oxoacid_dh"/>
    <property type="match status" value="1"/>
</dbReference>
<dbReference type="InterPro" id="IPR050743">
    <property type="entry name" value="2-oxoacid_DH_E2_comp"/>
</dbReference>
<dbReference type="FunFam" id="4.10.320.10:FF:000002">
    <property type="entry name" value="Dihydrolipoamide acetyltransferase component of pyruvate dehydrogenase complex"/>
    <property type="match status" value="1"/>
</dbReference>
<evidence type="ECO:0000256" key="3">
    <source>
        <dbReference type="ARBA" id="ARBA00007317"/>
    </source>
</evidence>
<dbReference type="Pfam" id="PF00364">
    <property type="entry name" value="Biotin_lipoyl"/>
    <property type="match status" value="1"/>
</dbReference>
<evidence type="ECO:0000256" key="5">
    <source>
        <dbReference type="ARBA" id="ARBA00022823"/>
    </source>
</evidence>
<dbReference type="InterPro" id="IPR001078">
    <property type="entry name" value="2-oxoacid_DH_actylTfrase"/>
</dbReference>
<protein>
    <recommendedName>
        <fullName evidence="10">Dihydrolipoamide acetyltransferase component of pyruvate dehydrogenase complex</fullName>
        <ecNumber evidence="10">2.3.1.-</ecNumber>
    </recommendedName>
</protein>
<dbReference type="FunFam" id="2.40.50.100:FF:000013">
    <property type="entry name" value="Dihydrolipoamide acetyltransferase component of pyruvate dehydrogenase complex"/>
    <property type="match status" value="1"/>
</dbReference>
<evidence type="ECO:0000256" key="9">
    <source>
        <dbReference type="ARBA" id="ARBA00051775"/>
    </source>
</evidence>
<evidence type="ECO:0000256" key="4">
    <source>
        <dbReference type="ARBA" id="ARBA00022679"/>
    </source>
</evidence>
<evidence type="ECO:0000256" key="8">
    <source>
        <dbReference type="ARBA" id="ARBA00023315"/>
    </source>
</evidence>
<dbReference type="GO" id="GO:0016407">
    <property type="term" value="F:acetyltransferase activity"/>
    <property type="evidence" value="ECO:0007669"/>
    <property type="project" value="TreeGrafter"/>
</dbReference>
<dbReference type="Pfam" id="PF02817">
    <property type="entry name" value="E3_binding"/>
    <property type="match status" value="1"/>
</dbReference>
<dbReference type="PANTHER" id="PTHR43178">
    <property type="entry name" value="DIHYDROLIPOAMIDE ACETYLTRANSFERASE COMPONENT OF PYRUVATE DEHYDROGENASE COMPLEX"/>
    <property type="match status" value="1"/>
</dbReference>
<dbReference type="InterPro" id="IPR011053">
    <property type="entry name" value="Single_hybrid_motif"/>
</dbReference>
<dbReference type="Gene3D" id="3.30.559.10">
    <property type="entry name" value="Chloramphenicol acetyltransferase-like domain"/>
    <property type="match status" value="1"/>
</dbReference>
<evidence type="ECO:0000313" key="14">
    <source>
        <dbReference type="EMBL" id="JAV12200.1"/>
    </source>
</evidence>
<evidence type="ECO:0000256" key="1">
    <source>
        <dbReference type="ARBA" id="ARBA00001938"/>
    </source>
</evidence>
<feature type="compositionally biased region" description="Basic and acidic residues" evidence="11">
    <location>
        <begin position="123"/>
        <end position="132"/>
    </location>
</feature>
<dbReference type="SUPFAM" id="SSF51230">
    <property type="entry name" value="Single hybrid motif"/>
    <property type="match status" value="1"/>
</dbReference>
<dbReference type="InterPro" id="IPR003016">
    <property type="entry name" value="2-oxoA_DH_lipoyl-BS"/>
</dbReference>
<keyword evidence="8 10" id="KW-0012">Acyltransferase</keyword>
<dbReference type="InterPro" id="IPR000089">
    <property type="entry name" value="Biotin_lipoyl"/>
</dbReference>
<dbReference type="AlphaFoldDB" id="A0A1L8E0E2"/>
<evidence type="ECO:0000256" key="6">
    <source>
        <dbReference type="ARBA" id="ARBA00022946"/>
    </source>
</evidence>
<keyword evidence="7" id="KW-0496">Mitochondrion</keyword>
<dbReference type="CDD" id="cd06849">
    <property type="entry name" value="lipoyl_domain"/>
    <property type="match status" value="1"/>
</dbReference>
<dbReference type="PROSITE" id="PS50968">
    <property type="entry name" value="BIOTINYL_LIPOYL"/>
    <property type="match status" value="1"/>
</dbReference>
<dbReference type="EC" id="2.3.1.-" evidence="10"/>
<comment type="cofactor">
    <cofactor evidence="1 10">
        <name>(R)-lipoate</name>
        <dbReference type="ChEBI" id="CHEBI:83088"/>
    </cofactor>
</comment>
<evidence type="ECO:0000256" key="7">
    <source>
        <dbReference type="ARBA" id="ARBA00023128"/>
    </source>
</evidence>
<dbReference type="GO" id="GO:0005759">
    <property type="term" value="C:mitochondrial matrix"/>
    <property type="evidence" value="ECO:0007669"/>
    <property type="project" value="UniProtKB-SubCell"/>
</dbReference>
<feature type="domain" description="Lipoyl-binding" evidence="12">
    <location>
        <begin position="40"/>
        <end position="115"/>
    </location>
</feature>
<dbReference type="InterPro" id="IPR004167">
    <property type="entry name" value="PSBD"/>
</dbReference>
<dbReference type="InterPro" id="IPR023213">
    <property type="entry name" value="CAT-like_dom_sf"/>
</dbReference>
<dbReference type="Gene3D" id="4.10.320.10">
    <property type="entry name" value="E3-binding domain"/>
    <property type="match status" value="1"/>
</dbReference>
<keyword evidence="4 10" id="KW-0808">Transferase</keyword>
<dbReference type="SUPFAM" id="SSF52777">
    <property type="entry name" value="CoA-dependent acyltransferases"/>
    <property type="match status" value="1"/>
</dbReference>
<comment type="catalytic activity">
    <reaction evidence="9">
        <text>N(6)-[(R)-dihydrolipoyl]-L-lysyl-[protein] + 2-methylpropanoyl-CoA = N(6)-[(R)-S(8)-2-methylpropanoyldihydrolipoyl]-L-lysyl-[protein] + CoA</text>
        <dbReference type="Rhea" id="RHEA:18865"/>
        <dbReference type="Rhea" id="RHEA-COMP:10475"/>
        <dbReference type="Rhea" id="RHEA-COMP:10497"/>
        <dbReference type="ChEBI" id="CHEBI:57287"/>
        <dbReference type="ChEBI" id="CHEBI:57338"/>
        <dbReference type="ChEBI" id="CHEBI:83100"/>
        <dbReference type="ChEBI" id="CHEBI:83142"/>
        <dbReference type="EC" id="2.3.1.168"/>
    </reaction>
    <physiologicalReaction direction="left-to-right" evidence="9">
        <dbReference type="Rhea" id="RHEA:18866"/>
    </physiologicalReaction>
</comment>
<dbReference type="InterPro" id="IPR036625">
    <property type="entry name" value="E3-bd_dom_sf"/>
</dbReference>
<sequence>MAFCLRSHTGQIIKRILAQTSSKKIQQLRYLSTSLQLHKVVSFNLSDIGEGIREVSVKEWFVNVGDNVEQFDNLCEVQSDKASVTITSRYDGKIVKIYHKIDDIALVGKPLVDIDVQEDGDDAKDPEKHSDSDSDDDAAKAPCPGATTTDEARKKVITTPAVRRLAMENKLDLTKVKPTGKFGRILKGDVLEHLNLIPAGTVKPHPTLLQQKVQDVPVIVPKILAEDRVEQLKGVRKAMLKSMTEALKIPHFAYSDEINMTKLMSVREELKADALQRGVKLTYMPFFIKAASRALLTYPILNSSLDEPNESVVYKAAHNISVAMDTPQGLVVPNVKHCEQKGILDIARALNELQERGQKGHLRPEDFADGTFSLSNIGIIGGTYTHPCIMSPQVAIGAMGRTKIVPRFGPNDEIIKAHVMSVSWSADHRVIDGVTMASFSNLWKKYLENPNLFLLD</sequence>
<feature type="region of interest" description="Disordered" evidence="11">
    <location>
        <begin position="117"/>
        <end position="154"/>
    </location>
</feature>
<comment type="similarity">
    <text evidence="3 10">Belongs to the 2-oxoacid dehydrogenase family.</text>
</comment>
<organism evidence="14">
    <name type="scientific">Nyssomyia neivai</name>
    <dbReference type="NCBI Taxonomy" id="330878"/>
    <lineage>
        <taxon>Eukaryota</taxon>
        <taxon>Metazoa</taxon>
        <taxon>Ecdysozoa</taxon>
        <taxon>Arthropoda</taxon>
        <taxon>Hexapoda</taxon>
        <taxon>Insecta</taxon>
        <taxon>Pterygota</taxon>
        <taxon>Neoptera</taxon>
        <taxon>Endopterygota</taxon>
        <taxon>Diptera</taxon>
        <taxon>Nematocera</taxon>
        <taxon>Psychodoidea</taxon>
        <taxon>Psychodidae</taxon>
        <taxon>Nyssomyia</taxon>
    </lineage>
</organism>
<dbReference type="Gene3D" id="2.40.50.100">
    <property type="match status" value="1"/>
</dbReference>
<accession>A0A1L8E0E2</accession>
<evidence type="ECO:0000259" key="13">
    <source>
        <dbReference type="PROSITE" id="PS51826"/>
    </source>
</evidence>
<dbReference type="GO" id="GO:0005829">
    <property type="term" value="C:cytosol"/>
    <property type="evidence" value="ECO:0007669"/>
    <property type="project" value="UniProtKB-ARBA"/>
</dbReference>
<dbReference type="EMBL" id="GFDF01001884">
    <property type="protein sequence ID" value="JAV12200.1"/>
    <property type="molecule type" value="Transcribed_RNA"/>
</dbReference>
<keyword evidence="5 10" id="KW-0450">Lipoyl</keyword>
<reference evidence="14" key="1">
    <citation type="submission" date="2016-12" db="EMBL/GenBank/DDBJ databases">
        <title>An insight into the sialome and mialome of the sand fly, Nyssomyia neivai.</title>
        <authorList>
            <person name="Sebastian V."/>
            <person name="Goulart T.M."/>
            <person name="Oliveira W."/>
            <person name="Calvo E."/>
            <person name="Oliveira L.F."/>
            <person name="Pinto M.C."/>
            <person name="Rosselino A.M."/>
            <person name="Ribeiro J.M."/>
        </authorList>
    </citation>
    <scope>NUCLEOTIDE SEQUENCE</scope>
</reference>